<dbReference type="GO" id="GO:0005856">
    <property type="term" value="C:cytoskeleton"/>
    <property type="evidence" value="ECO:0007669"/>
    <property type="project" value="TreeGrafter"/>
</dbReference>
<dbReference type="Pfam" id="PF00069">
    <property type="entry name" value="Pkinase"/>
    <property type="match status" value="1"/>
</dbReference>
<evidence type="ECO:0000313" key="10">
    <source>
        <dbReference type="EMBL" id="CAI2376702.1"/>
    </source>
</evidence>
<dbReference type="GO" id="GO:0004674">
    <property type="term" value="F:protein serine/threonine kinase activity"/>
    <property type="evidence" value="ECO:0007669"/>
    <property type="project" value="UniProtKB-KW"/>
</dbReference>
<evidence type="ECO:0000259" key="9">
    <source>
        <dbReference type="PROSITE" id="PS50011"/>
    </source>
</evidence>
<dbReference type="SMART" id="SM00220">
    <property type="entry name" value="S_TKc"/>
    <property type="match status" value="1"/>
</dbReference>
<keyword evidence="6 7" id="KW-0067">ATP-binding</keyword>
<dbReference type="Proteomes" id="UP001295684">
    <property type="component" value="Unassembled WGS sequence"/>
</dbReference>
<evidence type="ECO:0000256" key="1">
    <source>
        <dbReference type="ARBA" id="ARBA00008867"/>
    </source>
</evidence>
<feature type="binding site" evidence="7">
    <location>
        <position position="304"/>
    </location>
    <ligand>
        <name>ATP</name>
        <dbReference type="ChEBI" id="CHEBI:30616"/>
    </ligand>
</feature>
<dbReference type="InterPro" id="IPR017441">
    <property type="entry name" value="Protein_kinase_ATP_BS"/>
</dbReference>
<protein>
    <recommendedName>
        <fullName evidence="9">Protein kinase domain-containing protein</fullName>
    </recommendedName>
</protein>
<keyword evidence="4 7" id="KW-0547">Nucleotide-binding</keyword>
<keyword evidence="5" id="KW-0418">Kinase</keyword>
<dbReference type="Gene3D" id="3.30.200.20">
    <property type="entry name" value="Phosphorylase Kinase, domain 1"/>
    <property type="match status" value="1"/>
</dbReference>
<dbReference type="InterPro" id="IPR011009">
    <property type="entry name" value="Kinase-like_dom_sf"/>
</dbReference>
<dbReference type="GO" id="GO:0005737">
    <property type="term" value="C:cytoplasm"/>
    <property type="evidence" value="ECO:0007669"/>
    <property type="project" value="TreeGrafter"/>
</dbReference>
<gene>
    <name evidence="10" type="ORF">ECRASSUSDP1_LOCUS18073</name>
</gene>
<keyword evidence="2" id="KW-0723">Serine/threonine-protein kinase</keyword>
<evidence type="ECO:0000256" key="2">
    <source>
        <dbReference type="ARBA" id="ARBA00022527"/>
    </source>
</evidence>
<dbReference type="SUPFAM" id="SSF56112">
    <property type="entry name" value="Protein kinase-like (PK-like)"/>
    <property type="match status" value="1"/>
</dbReference>
<dbReference type="InterPro" id="IPR008271">
    <property type="entry name" value="Ser/Thr_kinase_AS"/>
</dbReference>
<comment type="similarity">
    <text evidence="1">Belongs to the protein kinase superfamily. CMGC Ser/Thr protein kinase family. MNB/DYRK subfamily.</text>
</comment>
<evidence type="ECO:0000313" key="11">
    <source>
        <dbReference type="Proteomes" id="UP001295684"/>
    </source>
</evidence>
<comment type="caution">
    <text evidence="10">The sequence shown here is derived from an EMBL/GenBank/DDBJ whole genome shotgun (WGS) entry which is preliminary data.</text>
</comment>
<feature type="domain" description="Protein kinase" evidence="9">
    <location>
        <begin position="275"/>
        <end position="571"/>
    </location>
</feature>
<dbReference type="CDD" id="cd14210">
    <property type="entry name" value="PKc_DYRK"/>
    <property type="match status" value="1"/>
</dbReference>
<sequence>MRQNSTCEDPGLHRSAVMEELSKSIHQKPMVIDEQKTKHKDEPKQIRKIKVFKTSNKSKFGANKSMEKTFKGKVNADDKIIRMNTKNHSKNLTKEISLIKDSSINPKDKAQRDYKEGKQEKGESMGPDCPPKATKEESVIATKKVDDSPKTKLKNLIDGKLESSNIFEMINEEEKGSNLSMRHRNTPSKITATKSDSDLKELLGFPLKVDSNMMVLGSLLTPQEIEELEHFDTLYYFNLDPQTIQKKLKRKEPIKYDDENLDYILKVGEHILYRYEIIDSLGKGSFGQVVKAFDHKHNRNVALKVIKNKQRFHIQGKVEVALLKKLNQTDSKDRKNVVKMIHSFIFRSHLCIVFELLSINLYEYIKMNNFRGCKMSIIKRFAIQILLALVHCKKNNVIHCDLKPENILLKKINKSGIKMIDFGSGCFSDKRIYTYIQSRFYRAPEIVLGLPYGREIDIWSFGCILCELYTGYPVFPCENELELLLSMQQYLGLPPRDLLEESSAREKFYDDDCKPLTLVTDRGKEKIPGSKTIESFLKTEDLAFIDFIKSCLTWDPSDRMDCEAAFKHPWIEEFLEKMKSPNNA</sequence>
<keyword evidence="11" id="KW-1185">Reference proteome</keyword>
<dbReference type="Gene3D" id="1.10.510.10">
    <property type="entry name" value="Transferase(Phosphotransferase) domain 1"/>
    <property type="match status" value="1"/>
</dbReference>
<dbReference type="PROSITE" id="PS00107">
    <property type="entry name" value="PROTEIN_KINASE_ATP"/>
    <property type="match status" value="1"/>
</dbReference>
<dbReference type="PROSITE" id="PS50011">
    <property type="entry name" value="PROTEIN_KINASE_DOM"/>
    <property type="match status" value="1"/>
</dbReference>
<dbReference type="InterPro" id="IPR050494">
    <property type="entry name" value="Ser_Thr_dual-spec_kinase"/>
</dbReference>
<evidence type="ECO:0000256" key="7">
    <source>
        <dbReference type="PROSITE-ProRule" id="PRU10141"/>
    </source>
</evidence>
<dbReference type="AlphaFoldDB" id="A0AAD2D1P5"/>
<dbReference type="InterPro" id="IPR000719">
    <property type="entry name" value="Prot_kinase_dom"/>
</dbReference>
<dbReference type="GO" id="GO:0005524">
    <property type="term" value="F:ATP binding"/>
    <property type="evidence" value="ECO:0007669"/>
    <property type="project" value="UniProtKB-UniRule"/>
</dbReference>
<dbReference type="EMBL" id="CAMPGE010018267">
    <property type="protein sequence ID" value="CAI2376702.1"/>
    <property type="molecule type" value="Genomic_DNA"/>
</dbReference>
<dbReference type="PROSITE" id="PS00108">
    <property type="entry name" value="PROTEIN_KINASE_ST"/>
    <property type="match status" value="1"/>
</dbReference>
<evidence type="ECO:0000256" key="6">
    <source>
        <dbReference type="ARBA" id="ARBA00022840"/>
    </source>
</evidence>
<accession>A0AAD2D1P5</accession>
<dbReference type="PANTHER" id="PTHR24058">
    <property type="entry name" value="DUAL SPECIFICITY PROTEIN KINASE"/>
    <property type="match status" value="1"/>
</dbReference>
<proteinExistence type="inferred from homology"/>
<feature type="compositionally biased region" description="Basic and acidic residues" evidence="8">
    <location>
        <begin position="106"/>
        <end position="123"/>
    </location>
</feature>
<evidence type="ECO:0000256" key="4">
    <source>
        <dbReference type="ARBA" id="ARBA00022741"/>
    </source>
</evidence>
<dbReference type="PANTHER" id="PTHR24058:SF22">
    <property type="entry name" value="DUAL SPECIFICITY TYROSINE-PHOSPHORYLATION-REGULATED KINASE 4"/>
    <property type="match status" value="1"/>
</dbReference>
<feature type="compositionally biased region" description="Basic and acidic residues" evidence="8">
    <location>
        <begin position="31"/>
        <end position="45"/>
    </location>
</feature>
<organism evidence="10 11">
    <name type="scientific">Euplotes crassus</name>
    <dbReference type="NCBI Taxonomy" id="5936"/>
    <lineage>
        <taxon>Eukaryota</taxon>
        <taxon>Sar</taxon>
        <taxon>Alveolata</taxon>
        <taxon>Ciliophora</taxon>
        <taxon>Intramacronucleata</taxon>
        <taxon>Spirotrichea</taxon>
        <taxon>Hypotrichia</taxon>
        <taxon>Euplotida</taxon>
        <taxon>Euplotidae</taxon>
        <taxon>Moneuplotes</taxon>
    </lineage>
</organism>
<feature type="region of interest" description="Disordered" evidence="8">
    <location>
        <begin position="24"/>
        <end position="45"/>
    </location>
</feature>
<keyword evidence="3" id="KW-0808">Transferase</keyword>
<feature type="region of interest" description="Disordered" evidence="8">
    <location>
        <begin position="92"/>
        <end position="141"/>
    </location>
</feature>
<evidence type="ECO:0000256" key="5">
    <source>
        <dbReference type="ARBA" id="ARBA00022777"/>
    </source>
</evidence>
<reference evidence="10" key="1">
    <citation type="submission" date="2023-07" db="EMBL/GenBank/DDBJ databases">
        <authorList>
            <consortium name="AG Swart"/>
            <person name="Singh M."/>
            <person name="Singh A."/>
            <person name="Seah K."/>
            <person name="Emmerich C."/>
        </authorList>
    </citation>
    <scope>NUCLEOTIDE SEQUENCE</scope>
    <source>
        <strain evidence="10">DP1</strain>
    </source>
</reference>
<evidence type="ECO:0000256" key="8">
    <source>
        <dbReference type="SAM" id="MobiDB-lite"/>
    </source>
</evidence>
<name>A0AAD2D1P5_EUPCR</name>
<evidence type="ECO:0000256" key="3">
    <source>
        <dbReference type="ARBA" id="ARBA00022679"/>
    </source>
</evidence>